<sequence length="277" mass="32219">MSEKEEEKLSAEKIIREVYVGVELNHFLEKWFKEVYWRERDLEEGDLFDCVVDNIGSAYVMWKHRSVADLAVDVRALNIHRNVLGAYVSRYINLPKIHSQYLDWYAADTLMYAEYLPALTQLGHGLYGWNYLLPGQVSKTRMLLRTLWSLVKWGVWTFALFFLAEELGLLAAVVLVVVTGSIQYSTRKRKSKVPRLSVEMRAAYDVLDKEKFSWELLGEELRRTRELGATWPSELYRLVETRKNEAMGSSGGLYLSSPYEVELKGYSTSHKSRRKDI</sequence>
<evidence type="ECO:0000313" key="1">
    <source>
        <dbReference type="EMBL" id="SVB97261.1"/>
    </source>
</evidence>
<name>A0A382IF33_9ZZZZ</name>
<gene>
    <name evidence="1" type="ORF">METZ01_LOCUS250115</name>
</gene>
<organism evidence="1">
    <name type="scientific">marine metagenome</name>
    <dbReference type="NCBI Taxonomy" id="408172"/>
    <lineage>
        <taxon>unclassified sequences</taxon>
        <taxon>metagenomes</taxon>
        <taxon>ecological metagenomes</taxon>
    </lineage>
</organism>
<protein>
    <submittedName>
        <fullName evidence="1">Uncharacterized protein</fullName>
    </submittedName>
</protein>
<dbReference type="EMBL" id="UINC01066493">
    <property type="protein sequence ID" value="SVB97261.1"/>
    <property type="molecule type" value="Genomic_DNA"/>
</dbReference>
<proteinExistence type="predicted"/>
<dbReference type="AlphaFoldDB" id="A0A382IF33"/>
<accession>A0A382IF33</accession>
<reference evidence="1" key="1">
    <citation type="submission" date="2018-05" db="EMBL/GenBank/DDBJ databases">
        <authorList>
            <person name="Lanie J.A."/>
            <person name="Ng W.-L."/>
            <person name="Kazmierczak K.M."/>
            <person name="Andrzejewski T.M."/>
            <person name="Davidsen T.M."/>
            <person name="Wayne K.J."/>
            <person name="Tettelin H."/>
            <person name="Glass J.I."/>
            <person name="Rusch D."/>
            <person name="Podicherti R."/>
            <person name="Tsui H.-C.T."/>
            <person name="Winkler M.E."/>
        </authorList>
    </citation>
    <scope>NUCLEOTIDE SEQUENCE</scope>
</reference>